<reference evidence="2 3" key="1">
    <citation type="submission" date="2019-05" db="EMBL/GenBank/DDBJ databases">
        <title>Another draft genome of Portunus trituberculatus and its Hox gene families provides insights of decapod evolution.</title>
        <authorList>
            <person name="Jeong J.-H."/>
            <person name="Song I."/>
            <person name="Kim S."/>
            <person name="Choi T."/>
            <person name="Kim D."/>
            <person name="Ryu S."/>
            <person name="Kim W."/>
        </authorList>
    </citation>
    <scope>NUCLEOTIDE SEQUENCE [LARGE SCALE GENOMIC DNA]</scope>
    <source>
        <tissue evidence="2">Muscle</tissue>
    </source>
</reference>
<dbReference type="AlphaFoldDB" id="A0A5B7HG51"/>
<dbReference type="Proteomes" id="UP000324222">
    <property type="component" value="Unassembled WGS sequence"/>
</dbReference>
<dbReference type="EMBL" id="VSRR010033516">
    <property type="protein sequence ID" value="MPC71751.1"/>
    <property type="molecule type" value="Genomic_DNA"/>
</dbReference>
<name>A0A5B7HG51_PORTR</name>
<accession>A0A5B7HG51</accession>
<evidence type="ECO:0000313" key="2">
    <source>
        <dbReference type="EMBL" id="MPC71751.1"/>
    </source>
</evidence>
<gene>
    <name evidence="2" type="ORF">E2C01_066037</name>
</gene>
<evidence type="ECO:0000256" key="1">
    <source>
        <dbReference type="SAM" id="MobiDB-lite"/>
    </source>
</evidence>
<evidence type="ECO:0000313" key="3">
    <source>
        <dbReference type="Proteomes" id="UP000324222"/>
    </source>
</evidence>
<keyword evidence="3" id="KW-1185">Reference proteome</keyword>
<proteinExistence type="predicted"/>
<protein>
    <submittedName>
        <fullName evidence="2">Uncharacterized protein</fullName>
    </submittedName>
</protein>
<organism evidence="2 3">
    <name type="scientific">Portunus trituberculatus</name>
    <name type="common">Swimming crab</name>
    <name type="synonym">Neptunus trituberculatus</name>
    <dbReference type="NCBI Taxonomy" id="210409"/>
    <lineage>
        <taxon>Eukaryota</taxon>
        <taxon>Metazoa</taxon>
        <taxon>Ecdysozoa</taxon>
        <taxon>Arthropoda</taxon>
        <taxon>Crustacea</taxon>
        <taxon>Multicrustacea</taxon>
        <taxon>Malacostraca</taxon>
        <taxon>Eumalacostraca</taxon>
        <taxon>Eucarida</taxon>
        <taxon>Decapoda</taxon>
        <taxon>Pleocyemata</taxon>
        <taxon>Brachyura</taxon>
        <taxon>Eubrachyura</taxon>
        <taxon>Portunoidea</taxon>
        <taxon>Portunidae</taxon>
        <taxon>Portuninae</taxon>
        <taxon>Portunus</taxon>
    </lineage>
</organism>
<feature type="region of interest" description="Disordered" evidence="1">
    <location>
        <begin position="1"/>
        <end position="64"/>
    </location>
</feature>
<sequence>MDWSCHTRQHQNSAAGEASQSNRRNESTPRVPGMAAFLSRDANPHQLVPRSSSSCIVNAGKLPK</sequence>
<comment type="caution">
    <text evidence="2">The sequence shown here is derived from an EMBL/GenBank/DDBJ whole genome shotgun (WGS) entry which is preliminary data.</text>
</comment>
<feature type="compositionally biased region" description="Polar residues" evidence="1">
    <location>
        <begin position="10"/>
        <end position="22"/>
    </location>
</feature>